<evidence type="ECO:0000259" key="1">
    <source>
        <dbReference type="Pfam" id="PF13173"/>
    </source>
</evidence>
<feature type="domain" description="AAA" evidence="1">
    <location>
        <begin position="39"/>
        <end position="159"/>
    </location>
</feature>
<dbReference type="EMBL" id="QSTP01000001">
    <property type="protein sequence ID" value="RGM75473.1"/>
    <property type="molecule type" value="Genomic_DNA"/>
</dbReference>
<sequence length="526" mass="61860">MNIIKGNDLKEYLQDKNFVDFKKRFVFADMMSEIKSHKEKLVALYGLRRTGKTTLMYQAIMELNNFDKCTFIQCSGKDTIDDLFKYLSKADSNYFFIDEITKIKDFIRFSSCLSDNFINKNRKVIMSGTDSLGFNIAASDELYDRITMLHTTYIPFYEYNYLLDKDIFTYMRYGGTLSDENVFYNEEKTNEYTNTSISKNILHTYKYWKDENETSIFDNISSSDMTSFINRIIRQEDIKFITKVLSDKFKASEISSVRQMYEVKAKTNLLLPEEERENIPDAKIFKDESLREKIRDALLIKDEHDTDINDDLARGIKYNLLKLDVIKKQDDTFYLIQPGMRYCHIKSIIDTIKENPILKNNFSKKDIEMICEKIMQDIEGHLLENICITDLQNYYRMDIGINVNKYNPNALAGEFDIVLENKVNKKAIALEVKRSDKAIDKQKKWLNNKELCDFYNLDTGYNIVGKYVLYNGRNLTNDDNVVYKNMSDFLKAPMSNINIDFPEFNRLNTGANKDKIFEIDNNIERE</sequence>
<dbReference type="Gene3D" id="3.40.50.300">
    <property type="entry name" value="P-loop containing nucleotide triphosphate hydrolases"/>
    <property type="match status" value="1"/>
</dbReference>
<comment type="caution">
    <text evidence="2">The sequence shown here is derived from an EMBL/GenBank/DDBJ whole genome shotgun (WGS) entry which is preliminary data.</text>
</comment>
<protein>
    <recommendedName>
        <fullName evidence="1">AAA domain-containing protein</fullName>
    </recommendedName>
</protein>
<reference evidence="2 3" key="1">
    <citation type="submission" date="2018-08" db="EMBL/GenBank/DDBJ databases">
        <title>A genome reference for cultivated species of the human gut microbiota.</title>
        <authorList>
            <person name="Zou Y."/>
            <person name="Xue W."/>
            <person name="Luo G."/>
        </authorList>
    </citation>
    <scope>NUCLEOTIDE SEQUENCE [LARGE SCALE GENOMIC DNA]</scope>
    <source>
        <strain evidence="2 3">OM07-13</strain>
    </source>
</reference>
<dbReference type="InterPro" id="IPR041682">
    <property type="entry name" value="AAA_14"/>
</dbReference>
<dbReference type="PANTHER" id="PTHR33295">
    <property type="entry name" value="ATPASE"/>
    <property type="match status" value="1"/>
</dbReference>
<evidence type="ECO:0000313" key="2">
    <source>
        <dbReference type="EMBL" id="RGM75473.1"/>
    </source>
</evidence>
<dbReference type="SUPFAM" id="SSF52540">
    <property type="entry name" value="P-loop containing nucleoside triphosphate hydrolases"/>
    <property type="match status" value="1"/>
</dbReference>
<dbReference type="RefSeq" id="WP_117718232.1">
    <property type="nucleotide sequence ID" value="NZ_QSTP01000001.1"/>
</dbReference>
<name>A0A3E4YLK7_9FIRM</name>
<dbReference type="PANTHER" id="PTHR33295:SF18">
    <property type="entry name" value="AAA+ ATPASE DOMAIN-CONTAINING PROTEIN"/>
    <property type="match status" value="1"/>
</dbReference>
<dbReference type="Proteomes" id="UP000260758">
    <property type="component" value="Unassembled WGS sequence"/>
</dbReference>
<proteinExistence type="predicted"/>
<dbReference type="InterPro" id="IPR027417">
    <property type="entry name" value="P-loop_NTPase"/>
</dbReference>
<dbReference type="Pfam" id="PF13173">
    <property type="entry name" value="AAA_14"/>
    <property type="match status" value="1"/>
</dbReference>
<organism evidence="2 3">
    <name type="scientific">Agathobacter rectalis</name>
    <dbReference type="NCBI Taxonomy" id="39491"/>
    <lineage>
        <taxon>Bacteria</taxon>
        <taxon>Bacillati</taxon>
        <taxon>Bacillota</taxon>
        <taxon>Clostridia</taxon>
        <taxon>Lachnospirales</taxon>
        <taxon>Lachnospiraceae</taxon>
        <taxon>Agathobacter</taxon>
    </lineage>
</organism>
<dbReference type="AlphaFoldDB" id="A0A3E4YLK7"/>
<evidence type="ECO:0000313" key="3">
    <source>
        <dbReference type="Proteomes" id="UP000260758"/>
    </source>
</evidence>
<gene>
    <name evidence="2" type="ORF">DXB99_02820</name>
</gene>
<accession>A0A3E4YLK7</accession>